<gene>
    <name evidence="3" type="ORF">JMJ35_000617</name>
</gene>
<comment type="caution">
    <text evidence="3">The sequence shown here is derived from an EMBL/GenBank/DDBJ whole genome shotgun (WGS) entry which is preliminary data.</text>
</comment>
<dbReference type="EMBL" id="JAFEKC020000001">
    <property type="protein sequence ID" value="KAK0517462.1"/>
    <property type="molecule type" value="Genomic_DNA"/>
</dbReference>
<dbReference type="PANTHER" id="PTHR11075:SF54">
    <property type="entry name" value="LARGE RIBOSOMAL SUBUNIT PROTEIN ML62"/>
    <property type="match status" value="1"/>
</dbReference>
<evidence type="ECO:0000256" key="1">
    <source>
        <dbReference type="SAM" id="MobiDB-lite"/>
    </source>
</evidence>
<feature type="region of interest" description="Disordered" evidence="1">
    <location>
        <begin position="153"/>
        <end position="172"/>
    </location>
</feature>
<accession>A0AA39R9L8</accession>
<dbReference type="Proteomes" id="UP001166286">
    <property type="component" value="Unassembled WGS sequence"/>
</dbReference>
<dbReference type="PANTHER" id="PTHR11075">
    <property type="entry name" value="PEPTIDE CHAIN RELEASE FACTOR"/>
    <property type="match status" value="1"/>
</dbReference>
<dbReference type="GO" id="GO:0016150">
    <property type="term" value="F:translation release factor activity, codon nonspecific"/>
    <property type="evidence" value="ECO:0007669"/>
    <property type="project" value="TreeGrafter"/>
</dbReference>
<dbReference type="SUPFAM" id="SSF110916">
    <property type="entry name" value="Peptidyl-tRNA hydrolase domain-like"/>
    <property type="match status" value="1"/>
</dbReference>
<feature type="domain" description="Prokaryotic-type class I peptide chain release factors" evidence="2">
    <location>
        <begin position="56"/>
        <end position="188"/>
    </location>
</feature>
<feature type="region of interest" description="Disordered" evidence="1">
    <location>
        <begin position="177"/>
        <end position="197"/>
    </location>
</feature>
<proteinExistence type="predicted"/>
<dbReference type="GO" id="GO:0004045">
    <property type="term" value="F:peptidyl-tRNA hydrolase activity"/>
    <property type="evidence" value="ECO:0007669"/>
    <property type="project" value="TreeGrafter"/>
</dbReference>
<feature type="compositionally biased region" description="Basic residues" evidence="1">
    <location>
        <begin position="177"/>
        <end position="191"/>
    </location>
</feature>
<dbReference type="GO" id="GO:0005762">
    <property type="term" value="C:mitochondrial large ribosomal subunit"/>
    <property type="evidence" value="ECO:0007669"/>
    <property type="project" value="TreeGrafter"/>
</dbReference>
<protein>
    <recommendedName>
        <fullName evidence="2">Prokaryotic-type class I peptide chain release factors domain-containing protein</fullName>
    </recommendedName>
</protein>
<dbReference type="Gene3D" id="3.30.160.20">
    <property type="match status" value="1"/>
</dbReference>
<dbReference type="Pfam" id="PF00472">
    <property type="entry name" value="RF-1"/>
    <property type="match status" value="1"/>
</dbReference>
<organism evidence="3 4">
    <name type="scientific">Cladonia borealis</name>
    <dbReference type="NCBI Taxonomy" id="184061"/>
    <lineage>
        <taxon>Eukaryota</taxon>
        <taxon>Fungi</taxon>
        <taxon>Dikarya</taxon>
        <taxon>Ascomycota</taxon>
        <taxon>Pezizomycotina</taxon>
        <taxon>Lecanoromycetes</taxon>
        <taxon>OSLEUM clade</taxon>
        <taxon>Lecanoromycetidae</taxon>
        <taxon>Lecanorales</taxon>
        <taxon>Lecanorineae</taxon>
        <taxon>Cladoniaceae</taxon>
        <taxon>Cladonia</taxon>
    </lineage>
</organism>
<dbReference type="AlphaFoldDB" id="A0AA39R9L8"/>
<dbReference type="InterPro" id="IPR052104">
    <property type="entry name" value="Mito_Release_Factor_mL62"/>
</dbReference>
<reference evidence="3" key="1">
    <citation type="submission" date="2023-03" db="EMBL/GenBank/DDBJ databases">
        <title>Complete genome of Cladonia borealis.</title>
        <authorList>
            <person name="Park H."/>
        </authorList>
    </citation>
    <scope>NUCLEOTIDE SEQUENCE</scope>
    <source>
        <strain evidence="3">ANT050790</strain>
    </source>
</reference>
<evidence type="ECO:0000313" key="3">
    <source>
        <dbReference type="EMBL" id="KAK0517462.1"/>
    </source>
</evidence>
<name>A0AA39R9L8_9LECA</name>
<dbReference type="GO" id="GO:0070126">
    <property type="term" value="P:mitochondrial translational termination"/>
    <property type="evidence" value="ECO:0007669"/>
    <property type="project" value="TreeGrafter"/>
</dbReference>
<dbReference type="InterPro" id="IPR000352">
    <property type="entry name" value="Pep_chain_release_fac_I"/>
</dbReference>
<evidence type="ECO:0000259" key="2">
    <source>
        <dbReference type="Pfam" id="PF00472"/>
    </source>
</evidence>
<sequence length="197" mass="22445">MLRCSIARRSLGIQSFYYRPSIVHRCLTSSTKSTNDTSEEDHRDARTWLARFNAKTIPKDLCELTFSRSSGPGGQNVNKVNSKATLRIHAKDFFHMIPKILHPQIERSRYYAANSQSLIIQGDSSRNRNDNVEECYKKLHDFIIAAGRATIKGETSQAQKEKVKGLQRKENEMRLRAKKMQGNKKATRKGLSKGPGY</sequence>
<evidence type="ECO:0000313" key="4">
    <source>
        <dbReference type="Proteomes" id="UP001166286"/>
    </source>
</evidence>
<keyword evidence="4" id="KW-1185">Reference proteome</keyword>
<feature type="compositionally biased region" description="Basic and acidic residues" evidence="1">
    <location>
        <begin position="159"/>
        <end position="172"/>
    </location>
</feature>